<accession>A0A0B6Z7B6</accession>
<dbReference type="EMBL" id="HACG01017422">
    <property type="protein sequence ID" value="CEK64287.1"/>
    <property type="molecule type" value="Transcribed_RNA"/>
</dbReference>
<feature type="non-terminal residue" evidence="1">
    <location>
        <position position="74"/>
    </location>
</feature>
<feature type="non-terminal residue" evidence="1">
    <location>
        <position position="1"/>
    </location>
</feature>
<proteinExistence type="predicted"/>
<sequence>IITKRRCKKTAFEHPYNIPGQGGLKDEDTYANLAFEEVYDEIEDNPYISAQDISAGDLSINSDGTVKPKDGFSN</sequence>
<reference evidence="1" key="1">
    <citation type="submission" date="2014-12" db="EMBL/GenBank/DDBJ databases">
        <title>Insight into the proteome of Arion vulgaris.</title>
        <authorList>
            <person name="Aradska J."/>
            <person name="Bulat T."/>
            <person name="Smidak R."/>
            <person name="Sarate P."/>
            <person name="Gangsoo J."/>
            <person name="Sialana F."/>
            <person name="Bilban M."/>
            <person name="Lubec G."/>
        </authorList>
    </citation>
    <scope>NUCLEOTIDE SEQUENCE</scope>
    <source>
        <tissue evidence="1">Skin</tissue>
    </source>
</reference>
<dbReference type="AlphaFoldDB" id="A0A0B6Z7B6"/>
<protein>
    <submittedName>
        <fullName evidence="1">Uncharacterized protein</fullName>
    </submittedName>
</protein>
<name>A0A0B6Z7B6_9EUPU</name>
<evidence type="ECO:0000313" key="1">
    <source>
        <dbReference type="EMBL" id="CEK64287.1"/>
    </source>
</evidence>
<gene>
    <name evidence="1" type="primary">ORF51280</name>
</gene>
<organism evidence="1">
    <name type="scientific">Arion vulgaris</name>
    <dbReference type="NCBI Taxonomy" id="1028688"/>
    <lineage>
        <taxon>Eukaryota</taxon>
        <taxon>Metazoa</taxon>
        <taxon>Spiralia</taxon>
        <taxon>Lophotrochozoa</taxon>
        <taxon>Mollusca</taxon>
        <taxon>Gastropoda</taxon>
        <taxon>Heterobranchia</taxon>
        <taxon>Euthyneura</taxon>
        <taxon>Panpulmonata</taxon>
        <taxon>Eupulmonata</taxon>
        <taxon>Stylommatophora</taxon>
        <taxon>Helicina</taxon>
        <taxon>Arionoidea</taxon>
        <taxon>Arionidae</taxon>
        <taxon>Arion</taxon>
    </lineage>
</organism>